<accession>A0A4R0MQI1</accession>
<dbReference type="Proteomes" id="UP000292884">
    <property type="component" value="Unassembled WGS sequence"/>
</dbReference>
<comment type="caution">
    <text evidence="1">The sequence shown here is derived from an EMBL/GenBank/DDBJ whole genome shotgun (WGS) entry which is preliminary data.</text>
</comment>
<dbReference type="RefSeq" id="WP_131554100.1">
    <property type="nucleotide sequence ID" value="NZ_SJSK01000004.1"/>
</dbReference>
<keyword evidence="2" id="KW-1185">Reference proteome</keyword>
<evidence type="ECO:0000313" key="1">
    <source>
        <dbReference type="EMBL" id="TCC89110.1"/>
    </source>
</evidence>
<evidence type="ECO:0000313" key="2">
    <source>
        <dbReference type="Proteomes" id="UP000292884"/>
    </source>
</evidence>
<organism evidence="1 2">
    <name type="scientific">Pedobacter frigiditerrae</name>
    <dbReference type="NCBI Taxonomy" id="2530452"/>
    <lineage>
        <taxon>Bacteria</taxon>
        <taxon>Pseudomonadati</taxon>
        <taxon>Bacteroidota</taxon>
        <taxon>Sphingobacteriia</taxon>
        <taxon>Sphingobacteriales</taxon>
        <taxon>Sphingobacteriaceae</taxon>
        <taxon>Pedobacter</taxon>
    </lineage>
</organism>
<proteinExistence type="predicted"/>
<protein>
    <recommendedName>
        <fullName evidence="3">Lipoprotein</fullName>
    </recommendedName>
</protein>
<dbReference type="AlphaFoldDB" id="A0A4R0MQI1"/>
<evidence type="ECO:0008006" key="3">
    <source>
        <dbReference type="Google" id="ProtNLM"/>
    </source>
</evidence>
<sequence>MKRFSLLPLLILLILSGCTTNYYLVVSDSEIPVYSTANSNDEIFKISAEKPFVVKGNKEKRLTTFGVYSGYSTYKSSWRLLAKLNKKQADGLTFTNEKGYAYNTNSKANYSGTKSTYSGGTVQVKGYTRKDGTYVRPHTRSAPRRN</sequence>
<gene>
    <name evidence="1" type="ORF">EZ428_15525</name>
</gene>
<dbReference type="EMBL" id="SJSK01000004">
    <property type="protein sequence ID" value="TCC89110.1"/>
    <property type="molecule type" value="Genomic_DNA"/>
</dbReference>
<dbReference type="OrthoDB" id="1100194at2"/>
<dbReference type="PROSITE" id="PS51257">
    <property type="entry name" value="PROKAR_LIPOPROTEIN"/>
    <property type="match status" value="1"/>
</dbReference>
<reference evidence="1 2" key="1">
    <citation type="submission" date="2019-02" db="EMBL/GenBank/DDBJ databases">
        <title>Pedobacter sp. RP-1-13 sp. nov., isolated from Arctic soil.</title>
        <authorList>
            <person name="Dahal R.H."/>
        </authorList>
    </citation>
    <scope>NUCLEOTIDE SEQUENCE [LARGE SCALE GENOMIC DNA]</scope>
    <source>
        <strain evidence="1 2">RP-1-13</strain>
    </source>
</reference>
<name>A0A4R0MQI1_9SPHI</name>